<protein>
    <submittedName>
        <fullName evidence="2">Uncharacterized protein</fullName>
    </submittedName>
</protein>
<dbReference type="EMBL" id="VIIS01001562">
    <property type="protein sequence ID" value="KAF0296420.1"/>
    <property type="molecule type" value="Genomic_DNA"/>
</dbReference>
<proteinExistence type="predicted"/>
<comment type="caution">
    <text evidence="2">The sequence shown here is derived from an EMBL/GenBank/DDBJ whole genome shotgun (WGS) entry which is preliminary data.</text>
</comment>
<gene>
    <name evidence="2" type="ORF">FJT64_006139</name>
</gene>
<evidence type="ECO:0000313" key="3">
    <source>
        <dbReference type="Proteomes" id="UP000440578"/>
    </source>
</evidence>
<feature type="compositionally biased region" description="Basic and acidic residues" evidence="1">
    <location>
        <begin position="152"/>
        <end position="165"/>
    </location>
</feature>
<organism evidence="2 3">
    <name type="scientific">Amphibalanus amphitrite</name>
    <name type="common">Striped barnacle</name>
    <name type="synonym">Balanus amphitrite</name>
    <dbReference type="NCBI Taxonomy" id="1232801"/>
    <lineage>
        <taxon>Eukaryota</taxon>
        <taxon>Metazoa</taxon>
        <taxon>Ecdysozoa</taxon>
        <taxon>Arthropoda</taxon>
        <taxon>Crustacea</taxon>
        <taxon>Multicrustacea</taxon>
        <taxon>Cirripedia</taxon>
        <taxon>Thoracica</taxon>
        <taxon>Thoracicalcarea</taxon>
        <taxon>Balanomorpha</taxon>
        <taxon>Balanoidea</taxon>
        <taxon>Balanidae</taxon>
        <taxon>Amphibalaninae</taxon>
        <taxon>Amphibalanus</taxon>
    </lineage>
</organism>
<dbReference type="AlphaFoldDB" id="A0A6A4VYG4"/>
<feature type="compositionally biased region" description="Basic and acidic residues" evidence="1">
    <location>
        <begin position="176"/>
        <end position="187"/>
    </location>
</feature>
<feature type="region of interest" description="Disordered" evidence="1">
    <location>
        <begin position="94"/>
        <end position="256"/>
    </location>
</feature>
<name>A0A6A4VYG4_AMPAM</name>
<feature type="compositionally biased region" description="Basic residues" evidence="1">
    <location>
        <begin position="245"/>
        <end position="256"/>
    </location>
</feature>
<keyword evidence="3" id="KW-1185">Reference proteome</keyword>
<accession>A0A6A4VYG4</accession>
<dbReference type="Proteomes" id="UP000440578">
    <property type="component" value="Unassembled WGS sequence"/>
</dbReference>
<evidence type="ECO:0000256" key="1">
    <source>
        <dbReference type="SAM" id="MobiDB-lite"/>
    </source>
</evidence>
<sequence>MWSRCHLPASPHPLPATLQGASLQLGLLHTVVRVEPLLQALRHPADQEVSVPAVLRRGACQGYNLLLSVRGQVSPPQAAEAESEGVLQAEDHAETGGGAAGHQRRSRSVGAPWSTPRAVLRRNPGPPPVGADGSALPASPALHPTRGVRPHPAREQREGFQDHAQHGHPAPPVRPGDGRQRPGHDPTAHASKAVRGDPRVPAAGPPPPAGHQVYRGRLGEDENHSPVRVGRTQRGGGARGARLTVPRHLRRLPHHQ</sequence>
<evidence type="ECO:0000313" key="2">
    <source>
        <dbReference type="EMBL" id="KAF0296420.1"/>
    </source>
</evidence>
<reference evidence="2 3" key="1">
    <citation type="submission" date="2019-07" db="EMBL/GenBank/DDBJ databases">
        <title>Draft genome assembly of a fouling barnacle, Amphibalanus amphitrite (Darwin, 1854): The first reference genome for Thecostraca.</title>
        <authorList>
            <person name="Kim W."/>
        </authorList>
    </citation>
    <scope>NUCLEOTIDE SEQUENCE [LARGE SCALE GENOMIC DNA]</scope>
    <source>
        <strain evidence="2">SNU_AA5</strain>
        <tissue evidence="2">Soma without cirri and trophi</tissue>
    </source>
</reference>